<dbReference type="EC" id="1.8.1.8" evidence="9"/>
<sequence length="543" mass="61289">MFLFTTIFANTLSIDEAFKLNLSSDESGVYAEFNIADDIYIYQNSIKVVLNGEDITELLNFPASVFEKNEHRYYKMLNIYISKLLIDNEFKGIKDLKLKISYQGCSLSGYCYRPLTKSYNLSLDDEIYKIQSLKKEAKSYENSFFSKDKNFFLIVLSFFLAGLLLCLSPCSLPMIPILSSIIIADKNKSKKRAFLLSFSYVFSMALAYALLGILTSILGFSLQVFLQKPLVVICLALIFVLLALSCFGLFSLSLPSKMQSFISQKTRGGSFMAVVIMGFLSVFVLSACMIAPLAAALLYIANTADILLGGLALFALGFGMGLPLLLLGFGFGFLKNSALIKKINIFFGFLMLYMALYLVSRFINEAYALLAYSILTAFFVSFIGLFDRVKNKLDKVFKAFLILVLFLAASLFFRGFELLFYKDELKTKSESLFTYANSLAEIKEILASSKAPVMLDFTASWCVNCKLLDNTTFKDKELKELLKEYKLVKIDLSEDTEQNRDIMKEFSVFAPPVLLFFKEGEKKLEIVGYISAKDLLKRLKDTF</sequence>
<feature type="domain" description="Thioredoxin" evidence="8">
    <location>
        <begin position="407"/>
        <end position="543"/>
    </location>
</feature>
<dbReference type="InterPro" id="IPR003834">
    <property type="entry name" value="Cyt_c_assmbl_TM_dom"/>
</dbReference>
<evidence type="ECO:0000259" key="8">
    <source>
        <dbReference type="PROSITE" id="PS51352"/>
    </source>
</evidence>
<dbReference type="EMBL" id="CP022347">
    <property type="protein sequence ID" value="ASQ30137.1"/>
    <property type="molecule type" value="Genomic_DNA"/>
</dbReference>
<dbReference type="SUPFAM" id="SSF52833">
    <property type="entry name" value="Thioredoxin-like"/>
    <property type="match status" value="1"/>
</dbReference>
<evidence type="ECO:0000256" key="1">
    <source>
        <dbReference type="ARBA" id="ARBA00004651"/>
    </source>
</evidence>
<keyword evidence="2" id="KW-1003">Cell membrane</keyword>
<feature type="transmembrane region" description="Helical" evidence="7">
    <location>
        <begin position="343"/>
        <end position="360"/>
    </location>
</feature>
<evidence type="ECO:0000256" key="7">
    <source>
        <dbReference type="SAM" id="Phobius"/>
    </source>
</evidence>
<reference evidence="9 10" key="1">
    <citation type="submission" date="2017-07" db="EMBL/GenBank/DDBJ databases">
        <title>Analysis of two Campylobacter avium genomes and identification of a novel hippuricase gene.</title>
        <authorList>
            <person name="Miller W.G."/>
            <person name="Chapman M.H."/>
            <person name="Yee E."/>
            <person name="Revez J."/>
            <person name="Bono J.L."/>
            <person name="Rossi M."/>
        </authorList>
    </citation>
    <scope>NUCLEOTIDE SEQUENCE [LARGE SCALE GENOMIC DNA]</scope>
    <source>
        <strain evidence="9 10">LMG 24591</strain>
    </source>
</reference>
<feature type="transmembrane region" description="Helical" evidence="7">
    <location>
        <begin position="193"/>
        <end position="218"/>
    </location>
</feature>
<evidence type="ECO:0000256" key="6">
    <source>
        <dbReference type="ARBA" id="ARBA00023136"/>
    </source>
</evidence>
<keyword evidence="5 7" id="KW-1133">Transmembrane helix</keyword>
<keyword evidence="6 7" id="KW-0472">Membrane</keyword>
<dbReference type="InterPro" id="IPR013766">
    <property type="entry name" value="Thioredoxin_domain"/>
</dbReference>
<keyword evidence="3 7" id="KW-0812">Transmembrane</keyword>
<dbReference type="PROSITE" id="PS51352">
    <property type="entry name" value="THIOREDOXIN_2"/>
    <property type="match status" value="1"/>
</dbReference>
<comment type="subcellular location">
    <subcellularLocation>
        <location evidence="1">Cell membrane</location>
        <topology evidence="1">Multi-pass membrane protein</topology>
    </subcellularLocation>
</comment>
<dbReference type="KEGG" id="cavi:CAV_0471"/>
<dbReference type="AlphaFoldDB" id="A0A222MVQ7"/>
<evidence type="ECO:0000256" key="5">
    <source>
        <dbReference type="ARBA" id="ARBA00022989"/>
    </source>
</evidence>
<dbReference type="GO" id="GO:0047134">
    <property type="term" value="F:protein-disulfide reductase [NAD(P)H] activity"/>
    <property type="evidence" value="ECO:0007669"/>
    <property type="project" value="UniProtKB-EC"/>
</dbReference>
<dbReference type="InterPro" id="IPR036929">
    <property type="entry name" value="DsbDN_sf"/>
</dbReference>
<feature type="transmembrane region" description="Helical" evidence="7">
    <location>
        <begin position="151"/>
        <end position="172"/>
    </location>
</feature>
<dbReference type="Pfam" id="PF02683">
    <property type="entry name" value="DsbD_TM"/>
    <property type="match status" value="1"/>
</dbReference>
<accession>A0A222MVQ7</accession>
<keyword evidence="9" id="KW-0560">Oxidoreductase</keyword>
<evidence type="ECO:0000313" key="9">
    <source>
        <dbReference type="EMBL" id="ASQ30137.1"/>
    </source>
</evidence>
<proteinExistence type="predicted"/>
<dbReference type="GO" id="GO:0005886">
    <property type="term" value="C:plasma membrane"/>
    <property type="evidence" value="ECO:0007669"/>
    <property type="project" value="UniProtKB-SubCell"/>
</dbReference>
<evidence type="ECO:0000313" key="10">
    <source>
        <dbReference type="Proteomes" id="UP000201169"/>
    </source>
</evidence>
<feature type="transmembrane region" description="Helical" evidence="7">
    <location>
        <begin position="271"/>
        <end position="300"/>
    </location>
</feature>
<dbReference type="GO" id="GO:0017004">
    <property type="term" value="P:cytochrome complex assembly"/>
    <property type="evidence" value="ECO:0007669"/>
    <property type="project" value="UniProtKB-KW"/>
</dbReference>
<dbReference type="NCBIfam" id="NF001419">
    <property type="entry name" value="PRK00293.1"/>
    <property type="match status" value="1"/>
</dbReference>
<dbReference type="RefSeq" id="WP_157676305.1">
    <property type="nucleotide sequence ID" value="NZ_CP022347.1"/>
</dbReference>
<evidence type="ECO:0000256" key="3">
    <source>
        <dbReference type="ARBA" id="ARBA00022692"/>
    </source>
</evidence>
<feature type="transmembrane region" description="Helical" evidence="7">
    <location>
        <begin position="399"/>
        <end position="421"/>
    </location>
</feature>
<feature type="transmembrane region" description="Helical" evidence="7">
    <location>
        <begin position="306"/>
        <end position="331"/>
    </location>
</feature>
<dbReference type="SUPFAM" id="SSF74863">
    <property type="entry name" value="Thiol:disulfide interchange protein DsbD, N-terminal domain (DsbD-alpha)"/>
    <property type="match status" value="1"/>
</dbReference>
<dbReference type="PANTHER" id="PTHR32234">
    <property type="entry name" value="THIOL:DISULFIDE INTERCHANGE PROTEIN DSBD"/>
    <property type="match status" value="1"/>
</dbReference>
<dbReference type="Pfam" id="PF11412">
    <property type="entry name" value="DsbD_N"/>
    <property type="match status" value="1"/>
</dbReference>
<feature type="transmembrane region" description="Helical" evidence="7">
    <location>
        <begin position="230"/>
        <end position="250"/>
    </location>
</feature>
<dbReference type="InterPro" id="IPR028250">
    <property type="entry name" value="DsbDN"/>
</dbReference>
<dbReference type="Gene3D" id="2.60.40.1250">
    <property type="entry name" value="Thiol:disulfide interchange protein DsbD, N-terminal domain"/>
    <property type="match status" value="1"/>
</dbReference>
<evidence type="ECO:0000256" key="4">
    <source>
        <dbReference type="ARBA" id="ARBA00022748"/>
    </source>
</evidence>
<dbReference type="OrthoDB" id="9811036at2"/>
<evidence type="ECO:0000256" key="2">
    <source>
        <dbReference type="ARBA" id="ARBA00022475"/>
    </source>
</evidence>
<gene>
    <name evidence="9" type="primary">dsbD</name>
    <name evidence="9" type="ORF">CAV_0471</name>
</gene>
<organism evidence="9 10">
    <name type="scientific">Campylobacter avium LMG 24591</name>
    <dbReference type="NCBI Taxonomy" id="522484"/>
    <lineage>
        <taxon>Bacteria</taxon>
        <taxon>Pseudomonadati</taxon>
        <taxon>Campylobacterota</taxon>
        <taxon>Epsilonproteobacteria</taxon>
        <taxon>Campylobacterales</taxon>
        <taxon>Campylobacteraceae</taxon>
        <taxon>Campylobacter</taxon>
    </lineage>
</organism>
<keyword evidence="4" id="KW-0201">Cytochrome c-type biogenesis</keyword>
<protein>
    <submittedName>
        <fullName evidence="9">Thiol:disulfide interchange protein DsbD</fullName>
        <ecNumber evidence="9">1.8.1.8</ecNumber>
    </submittedName>
</protein>
<dbReference type="GO" id="GO:0045454">
    <property type="term" value="P:cell redox homeostasis"/>
    <property type="evidence" value="ECO:0007669"/>
    <property type="project" value="TreeGrafter"/>
</dbReference>
<dbReference type="Proteomes" id="UP000201169">
    <property type="component" value="Chromosome"/>
</dbReference>
<dbReference type="InterPro" id="IPR036249">
    <property type="entry name" value="Thioredoxin-like_sf"/>
</dbReference>
<dbReference type="Pfam" id="PF13098">
    <property type="entry name" value="Thioredoxin_2"/>
    <property type="match status" value="1"/>
</dbReference>
<feature type="transmembrane region" description="Helical" evidence="7">
    <location>
        <begin position="366"/>
        <end position="387"/>
    </location>
</feature>
<dbReference type="PANTHER" id="PTHR32234:SF0">
    <property type="entry name" value="THIOL:DISULFIDE INTERCHANGE PROTEIN DSBD"/>
    <property type="match status" value="1"/>
</dbReference>
<dbReference type="InterPro" id="IPR012336">
    <property type="entry name" value="Thioredoxin-like_fold"/>
</dbReference>
<keyword evidence="10" id="KW-1185">Reference proteome</keyword>
<name>A0A222MVQ7_9BACT</name>
<dbReference type="Gene3D" id="3.40.30.10">
    <property type="entry name" value="Glutaredoxin"/>
    <property type="match status" value="1"/>
</dbReference>